<keyword evidence="7" id="KW-1185">Reference proteome</keyword>
<dbReference type="RefSeq" id="WP_108788551.1">
    <property type="nucleotide sequence ID" value="NZ_ONZG01000006.1"/>
</dbReference>
<dbReference type="SUPFAM" id="SSF46785">
    <property type="entry name" value="Winged helix' DNA-binding domain"/>
    <property type="match status" value="1"/>
</dbReference>
<dbReference type="Pfam" id="PF03466">
    <property type="entry name" value="LysR_substrate"/>
    <property type="match status" value="1"/>
</dbReference>
<sequence>MDSLNPLRQLVALGDTGNFRLAGEALGVSHSAVSQTIRKLEESYGVELFDRTRGRTVPTAFGERLIESARRSLNDMDTAARDLQLMESHQGGRLVIGVDPAVSESLLSLPLAKMINKHPSLQFTVLSCNRARWEKRLRNREIDMYLGLQPDREEDVLSYRKLVLQPPALFCRSDHALLSKPTILINDLRHLSVIGGDVPDWFLWRILDAYPDAFTGLQDLRGTFLTSQDFGLLRQLLLRTNALAILPEFIIHQEVATGLVRKVEVQGWPFNDSTISGVAAWLRERPLPPAAKQLLSEVQRMLDQSVFRRRTRGEP</sequence>
<dbReference type="EMBL" id="ONZG01000006">
    <property type="protein sequence ID" value="SPJ29308.1"/>
    <property type="molecule type" value="Genomic_DNA"/>
</dbReference>
<dbReference type="InterPro" id="IPR000847">
    <property type="entry name" value="LysR_HTH_N"/>
</dbReference>
<dbReference type="GO" id="GO:0003677">
    <property type="term" value="F:DNA binding"/>
    <property type="evidence" value="ECO:0007669"/>
    <property type="project" value="UniProtKB-KW"/>
</dbReference>
<proteinExistence type="inferred from homology"/>
<dbReference type="SUPFAM" id="SSF53850">
    <property type="entry name" value="Periplasmic binding protein-like II"/>
    <property type="match status" value="1"/>
</dbReference>
<protein>
    <submittedName>
        <fullName evidence="6">HTH-type transcriptional regulator CynR</fullName>
    </submittedName>
</protein>
<organism evidence="6 7">
    <name type="scientific">Falsiruegeria mediterranea M17</name>
    <dbReference type="NCBI Taxonomy" id="1200281"/>
    <lineage>
        <taxon>Bacteria</taxon>
        <taxon>Pseudomonadati</taxon>
        <taxon>Pseudomonadota</taxon>
        <taxon>Alphaproteobacteria</taxon>
        <taxon>Rhodobacterales</taxon>
        <taxon>Roseobacteraceae</taxon>
        <taxon>Falsiruegeria</taxon>
    </lineage>
</organism>
<dbReference type="PANTHER" id="PTHR30419">
    <property type="entry name" value="HTH-TYPE TRANSCRIPTIONAL REGULATOR YBHD"/>
    <property type="match status" value="1"/>
</dbReference>
<gene>
    <name evidence="6" type="primary">cynR_2</name>
    <name evidence="6" type="ORF">TRM7615_02821</name>
</gene>
<evidence type="ECO:0000256" key="2">
    <source>
        <dbReference type="ARBA" id="ARBA00023015"/>
    </source>
</evidence>
<dbReference type="PRINTS" id="PR00039">
    <property type="entry name" value="HTHLYSR"/>
</dbReference>
<keyword evidence="4" id="KW-0804">Transcription</keyword>
<evidence type="ECO:0000313" key="6">
    <source>
        <dbReference type="EMBL" id="SPJ29308.1"/>
    </source>
</evidence>
<dbReference type="AlphaFoldDB" id="A0A2R8CAA7"/>
<dbReference type="Proteomes" id="UP000244898">
    <property type="component" value="Unassembled WGS sequence"/>
</dbReference>
<dbReference type="InterPro" id="IPR005119">
    <property type="entry name" value="LysR_subst-bd"/>
</dbReference>
<reference evidence="7" key="1">
    <citation type="submission" date="2018-03" db="EMBL/GenBank/DDBJ databases">
        <authorList>
            <person name="Rodrigo-Torres L."/>
            <person name="Arahal R. D."/>
            <person name="Lucena T."/>
        </authorList>
    </citation>
    <scope>NUCLEOTIDE SEQUENCE [LARGE SCALE GENOMIC DNA]</scope>
    <source>
        <strain evidence="7">CECT 7615</strain>
    </source>
</reference>
<dbReference type="GO" id="GO:0005829">
    <property type="term" value="C:cytosol"/>
    <property type="evidence" value="ECO:0007669"/>
    <property type="project" value="TreeGrafter"/>
</dbReference>
<dbReference type="InterPro" id="IPR050950">
    <property type="entry name" value="HTH-type_LysR_regulators"/>
</dbReference>
<evidence type="ECO:0000256" key="4">
    <source>
        <dbReference type="ARBA" id="ARBA00023163"/>
    </source>
</evidence>
<dbReference type="Pfam" id="PF00126">
    <property type="entry name" value="HTH_1"/>
    <property type="match status" value="1"/>
</dbReference>
<dbReference type="CDD" id="cd05466">
    <property type="entry name" value="PBP2_LTTR_substrate"/>
    <property type="match status" value="1"/>
</dbReference>
<dbReference type="PANTHER" id="PTHR30419:SF8">
    <property type="entry name" value="NITROGEN ASSIMILATION TRANSCRIPTIONAL ACTIVATOR-RELATED"/>
    <property type="match status" value="1"/>
</dbReference>
<dbReference type="InterPro" id="IPR036388">
    <property type="entry name" value="WH-like_DNA-bd_sf"/>
</dbReference>
<keyword evidence="3" id="KW-0238">DNA-binding</keyword>
<comment type="similarity">
    <text evidence="1">Belongs to the LysR transcriptional regulatory family.</text>
</comment>
<evidence type="ECO:0000259" key="5">
    <source>
        <dbReference type="PROSITE" id="PS50931"/>
    </source>
</evidence>
<name>A0A2R8CAA7_9RHOB</name>
<dbReference type="PROSITE" id="PS50931">
    <property type="entry name" value="HTH_LYSR"/>
    <property type="match status" value="1"/>
</dbReference>
<dbReference type="InterPro" id="IPR036390">
    <property type="entry name" value="WH_DNA-bd_sf"/>
</dbReference>
<dbReference type="Gene3D" id="3.40.190.10">
    <property type="entry name" value="Periplasmic binding protein-like II"/>
    <property type="match status" value="2"/>
</dbReference>
<feature type="domain" description="HTH lysR-type" evidence="5">
    <location>
        <begin position="1"/>
        <end position="59"/>
    </location>
</feature>
<dbReference type="Gene3D" id="1.10.10.10">
    <property type="entry name" value="Winged helix-like DNA-binding domain superfamily/Winged helix DNA-binding domain"/>
    <property type="match status" value="1"/>
</dbReference>
<dbReference type="GO" id="GO:0003700">
    <property type="term" value="F:DNA-binding transcription factor activity"/>
    <property type="evidence" value="ECO:0007669"/>
    <property type="project" value="InterPro"/>
</dbReference>
<dbReference type="OrthoDB" id="9815174at2"/>
<keyword evidence="2" id="KW-0805">Transcription regulation</keyword>
<accession>A0A2R8CAA7</accession>
<evidence type="ECO:0000256" key="1">
    <source>
        <dbReference type="ARBA" id="ARBA00009437"/>
    </source>
</evidence>
<evidence type="ECO:0000256" key="3">
    <source>
        <dbReference type="ARBA" id="ARBA00023125"/>
    </source>
</evidence>
<evidence type="ECO:0000313" key="7">
    <source>
        <dbReference type="Proteomes" id="UP000244898"/>
    </source>
</evidence>